<name>A0A1V6P8H7_PENDC</name>
<organism evidence="2 3">
    <name type="scientific">Penicillium decumbens</name>
    <dbReference type="NCBI Taxonomy" id="69771"/>
    <lineage>
        <taxon>Eukaryota</taxon>
        <taxon>Fungi</taxon>
        <taxon>Dikarya</taxon>
        <taxon>Ascomycota</taxon>
        <taxon>Pezizomycotina</taxon>
        <taxon>Eurotiomycetes</taxon>
        <taxon>Eurotiomycetidae</taxon>
        <taxon>Eurotiales</taxon>
        <taxon>Aspergillaceae</taxon>
        <taxon>Penicillium</taxon>
    </lineage>
</organism>
<dbReference type="AlphaFoldDB" id="A0A1V6P8H7"/>
<accession>A0A1V6P8H7</accession>
<gene>
    <name evidence="2" type="ORF">PENDEC_c016G06679</name>
</gene>
<feature type="chain" id="PRO_5013093751" description="Extracellular membrane protein CFEM domain-containing protein" evidence="1">
    <location>
        <begin position="20"/>
        <end position="152"/>
    </location>
</feature>
<feature type="signal peptide" evidence="1">
    <location>
        <begin position="1"/>
        <end position="19"/>
    </location>
</feature>
<evidence type="ECO:0000313" key="3">
    <source>
        <dbReference type="Proteomes" id="UP000191522"/>
    </source>
</evidence>
<evidence type="ECO:0000256" key="1">
    <source>
        <dbReference type="SAM" id="SignalP"/>
    </source>
</evidence>
<protein>
    <recommendedName>
        <fullName evidence="4">Extracellular membrane protein CFEM domain-containing protein</fullName>
    </recommendedName>
</protein>
<evidence type="ECO:0000313" key="2">
    <source>
        <dbReference type="EMBL" id="OQD73300.1"/>
    </source>
</evidence>
<reference evidence="3" key="1">
    <citation type="journal article" date="2017" name="Nat. Microbiol.">
        <title>Global analysis of biosynthetic gene clusters reveals vast potential of secondary metabolite production in Penicillium species.</title>
        <authorList>
            <person name="Nielsen J.C."/>
            <person name="Grijseels S."/>
            <person name="Prigent S."/>
            <person name="Ji B."/>
            <person name="Dainat J."/>
            <person name="Nielsen K.F."/>
            <person name="Frisvad J.C."/>
            <person name="Workman M."/>
            <person name="Nielsen J."/>
        </authorList>
    </citation>
    <scope>NUCLEOTIDE SEQUENCE [LARGE SCALE GENOMIC DNA]</scope>
    <source>
        <strain evidence="3">IBT 11843</strain>
    </source>
</reference>
<comment type="caution">
    <text evidence="2">The sequence shown here is derived from an EMBL/GenBank/DDBJ whole genome shotgun (WGS) entry which is preliminary data.</text>
</comment>
<dbReference type="OMA" id="ACIPSIM"/>
<keyword evidence="3" id="KW-1185">Reference proteome</keyword>
<evidence type="ECO:0008006" key="4">
    <source>
        <dbReference type="Google" id="ProtNLM"/>
    </source>
</evidence>
<sequence>MRIKLAALLAWGLTSSAIASHNGHEHGNDNLTQLERNRLALEQMPPTCSLPACIGLSGTITCVVSAASSRDTTALQKCLSGGLTEICSCAACIPSIMNFLTALGICVTASGNSTHSLSDNLRPSFTASSPTPGFLTTTITVIPQIPTPHPGA</sequence>
<keyword evidence="1" id="KW-0732">Signal</keyword>
<proteinExistence type="predicted"/>
<dbReference type="EMBL" id="MDYL01000016">
    <property type="protein sequence ID" value="OQD73300.1"/>
    <property type="molecule type" value="Genomic_DNA"/>
</dbReference>
<dbReference type="Proteomes" id="UP000191522">
    <property type="component" value="Unassembled WGS sequence"/>
</dbReference>
<dbReference type="OrthoDB" id="4360731at2759"/>